<evidence type="ECO:0000313" key="4">
    <source>
        <dbReference type="EMBL" id="MBP1963141.1"/>
    </source>
</evidence>
<reference evidence="4 5" key="1">
    <citation type="submission" date="2021-03" db="EMBL/GenBank/DDBJ databases">
        <title>Genomic Encyclopedia of Type Strains, Phase IV (KMG-IV): sequencing the most valuable type-strain genomes for metagenomic binning, comparative biology and taxonomic classification.</title>
        <authorList>
            <person name="Goeker M."/>
        </authorList>
    </citation>
    <scope>NUCLEOTIDE SEQUENCE [LARGE SCALE GENOMIC DNA]</scope>
    <source>
        <strain evidence="4 5">DSM 24950</strain>
    </source>
</reference>
<proteinExistence type="inferred from homology"/>
<gene>
    <name evidence="4" type="ORF">J2Z65_002357</name>
</gene>
<evidence type="ECO:0000313" key="5">
    <source>
        <dbReference type="Proteomes" id="UP001519344"/>
    </source>
</evidence>
<accession>A0ABS4HY57</accession>
<dbReference type="Pfam" id="PF05163">
    <property type="entry name" value="DinB"/>
    <property type="match status" value="1"/>
</dbReference>
<comment type="similarity">
    <text evidence="1">Belongs to the DinB family.</text>
</comment>
<comment type="caution">
    <text evidence="4">The sequence shown here is derived from an EMBL/GenBank/DDBJ whole genome shotgun (WGS) entry which is preliminary data.</text>
</comment>
<evidence type="ECO:0000256" key="2">
    <source>
        <dbReference type="ARBA" id="ARBA00022723"/>
    </source>
</evidence>
<dbReference type="InterPro" id="IPR034660">
    <property type="entry name" value="DinB/YfiT-like"/>
</dbReference>
<keyword evidence="2" id="KW-0479">Metal-binding</keyword>
<dbReference type="SUPFAM" id="SSF109854">
    <property type="entry name" value="DinB/YfiT-like putative metalloenzymes"/>
    <property type="match status" value="1"/>
</dbReference>
<dbReference type="Proteomes" id="UP001519344">
    <property type="component" value="Unassembled WGS sequence"/>
</dbReference>
<protein>
    <submittedName>
        <fullName evidence="4">Damage-inducible protein DinB</fullName>
    </submittedName>
</protein>
<organism evidence="4 5">
    <name type="scientific">Paenibacillus aceris</name>
    <dbReference type="NCBI Taxonomy" id="869555"/>
    <lineage>
        <taxon>Bacteria</taxon>
        <taxon>Bacillati</taxon>
        <taxon>Bacillota</taxon>
        <taxon>Bacilli</taxon>
        <taxon>Bacillales</taxon>
        <taxon>Paenibacillaceae</taxon>
        <taxon>Paenibacillus</taxon>
    </lineage>
</organism>
<name>A0ABS4HY57_9BACL</name>
<keyword evidence="5" id="KW-1185">Reference proteome</keyword>
<dbReference type="InterPro" id="IPR007837">
    <property type="entry name" value="DinB"/>
</dbReference>
<evidence type="ECO:0000256" key="3">
    <source>
        <dbReference type="SAM" id="Coils"/>
    </source>
</evidence>
<evidence type="ECO:0000256" key="1">
    <source>
        <dbReference type="ARBA" id="ARBA00008635"/>
    </source>
</evidence>
<sequence>MLNKTLLVGDAMQEWTGTRRLLASLPDEHLNWRPHTKSYTLGELATHVVNLINWQLVILRDPGLDLATVPSHREALASRQALLDEFDANIQELKRTLDATDEVVLASNWTLRHGGTVMGVQPKASAFRTMGMSHMIHHRAQLGMYLRLLDQPVPGVYGPTADELGK</sequence>
<dbReference type="EMBL" id="JAGGKV010000005">
    <property type="protein sequence ID" value="MBP1963141.1"/>
    <property type="molecule type" value="Genomic_DNA"/>
</dbReference>
<dbReference type="Gene3D" id="1.20.120.450">
    <property type="entry name" value="dinb family like domain"/>
    <property type="match status" value="1"/>
</dbReference>
<keyword evidence="3" id="KW-0175">Coiled coil</keyword>
<feature type="coiled-coil region" evidence="3">
    <location>
        <begin position="76"/>
        <end position="103"/>
    </location>
</feature>